<dbReference type="Pfam" id="PF11838">
    <property type="entry name" value="ERAP1_C"/>
    <property type="match status" value="1"/>
</dbReference>
<name>A0AAG5CN92_ANOAO</name>
<dbReference type="GO" id="GO:0043171">
    <property type="term" value="P:peptide catabolic process"/>
    <property type="evidence" value="ECO:0007669"/>
    <property type="project" value="TreeGrafter"/>
</dbReference>
<dbReference type="GO" id="GO:0042277">
    <property type="term" value="F:peptide binding"/>
    <property type="evidence" value="ECO:0007669"/>
    <property type="project" value="TreeGrafter"/>
</dbReference>
<evidence type="ECO:0000256" key="5">
    <source>
        <dbReference type="ARBA" id="ARBA00015611"/>
    </source>
</evidence>
<evidence type="ECO:0000313" key="26">
    <source>
        <dbReference type="EnsemblMetazoa" id="ENSAATROPP000241"/>
    </source>
</evidence>
<dbReference type="GO" id="GO:0005886">
    <property type="term" value="C:plasma membrane"/>
    <property type="evidence" value="ECO:0007669"/>
    <property type="project" value="UniProtKB-SubCell"/>
</dbReference>
<keyword evidence="7" id="KW-1003">Cell membrane</keyword>
<keyword evidence="6" id="KW-0031">Aminopeptidase</keyword>
<dbReference type="PANTHER" id="PTHR11533:SF290">
    <property type="entry name" value="AMINOPEPTIDASE"/>
    <property type="match status" value="1"/>
</dbReference>
<keyword evidence="8" id="KW-0336">GPI-anchor</keyword>
<dbReference type="GO" id="GO:0016285">
    <property type="term" value="F:alanyl aminopeptidase activity"/>
    <property type="evidence" value="ECO:0007669"/>
    <property type="project" value="UniProtKB-EC"/>
</dbReference>
<feature type="binding site" evidence="21">
    <location>
        <position position="374"/>
    </location>
    <ligand>
        <name>Zn(2+)</name>
        <dbReference type="ChEBI" id="CHEBI:29105"/>
        <note>catalytic</note>
    </ligand>
</feature>
<keyword evidence="13 21" id="KW-0862">Zinc</keyword>
<feature type="domain" description="Aminopeptidase N-like N-terminal" evidence="25">
    <location>
        <begin position="66"/>
        <end position="263"/>
    </location>
</feature>
<keyword evidence="9" id="KW-0645">Protease</keyword>
<evidence type="ECO:0000259" key="23">
    <source>
        <dbReference type="Pfam" id="PF01433"/>
    </source>
</evidence>
<keyword evidence="18" id="KW-0449">Lipoprotein</keyword>
<feature type="domain" description="ERAP1-like C-terminal" evidence="24">
    <location>
        <begin position="587"/>
        <end position="885"/>
    </location>
</feature>
<dbReference type="InterPro" id="IPR001930">
    <property type="entry name" value="Peptidase_M1"/>
</dbReference>
<protein>
    <recommendedName>
        <fullName evidence="5">Aminopeptidase N</fullName>
        <ecNumber evidence="4">3.4.11.2</ecNumber>
    </recommendedName>
    <alternativeName>
        <fullName evidence="19">Microsomal aminopeptidase</fullName>
    </alternativeName>
</protein>
<evidence type="ECO:0000256" key="15">
    <source>
        <dbReference type="ARBA" id="ARBA00023136"/>
    </source>
</evidence>
<dbReference type="Gene3D" id="2.60.40.1910">
    <property type="match status" value="1"/>
</dbReference>
<evidence type="ECO:0000256" key="2">
    <source>
        <dbReference type="ARBA" id="ARBA00004609"/>
    </source>
</evidence>
<feature type="site" description="Transition state stabilizer" evidence="22">
    <location>
        <position position="437"/>
    </location>
</feature>
<keyword evidence="11" id="KW-0732">Signal</keyword>
<dbReference type="FunFam" id="1.25.50.20:FF:000001">
    <property type="entry name" value="Aminopeptidase"/>
    <property type="match status" value="1"/>
</dbReference>
<dbReference type="GO" id="GO:0070006">
    <property type="term" value="F:metalloaminopeptidase activity"/>
    <property type="evidence" value="ECO:0007669"/>
    <property type="project" value="TreeGrafter"/>
</dbReference>
<dbReference type="InterPro" id="IPR014782">
    <property type="entry name" value="Peptidase_M1_dom"/>
</dbReference>
<dbReference type="InterPro" id="IPR050344">
    <property type="entry name" value="Peptidase_M1_aminopeptidases"/>
</dbReference>
<keyword evidence="27" id="KW-1185">Reference proteome</keyword>
<dbReference type="InterPro" id="IPR042097">
    <property type="entry name" value="Aminopeptidase_N-like_N_sf"/>
</dbReference>
<keyword evidence="15" id="KW-0472">Membrane</keyword>
<dbReference type="GO" id="GO:0098552">
    <property type="term" value="C:side of membrane"/>
    <property type="evidence" value="ECO:0007669"/>
    <property type="project" value="UniProtKB-KW"/>
</dbReference>
<evidence type="ECO:0000256" key="16">
    <source>
        <dbReference type="ARBA" id="ARBA00023157"/>
    </source>
</evidence>
<sequence>MKTSYLKKRNQFSLDSSSEKMRQCFWRGTILALEQFCSFLLISSVLSACAAQSDALNYRLPNSTYPLRYNIELTTQIHNETIGDDRFRFDGKVTIQLMAIGHPVSNSITLNYRQLSITHVKLWHMQNGWEQILLDDSISFTLDPIREFLTVHSPKSLNGSYYLELHYNGTLREDNAGFYRSSYHAENNSLRWLATTQFSSTDARHAFPCYDEPGIRAPIGLRVIHGKQYKVLSNGIPIDVRDSLLEGMLVTTFADTPRMQSYLLGIIVSDFMEVSLPMYARQKAFARPTALEDYLETPFILPKLYQVAIPDFAPGAMENYGLITYKEENFFYDNVSSPMKQLKKIVTTVGHEIGHHFFGNYVSPAWWSFLWMKEGFARFFEYVAPQMIYPELEIDETYAVEKTQNVFEMDSFGNVRPMTFYVNTQSEIANIFDDIAYDKGGAVLRMFYHALGKETFRRALVMYLQENALRAAKPEQFAKAMQKAIDELLPAVTYEFSADKLLKSWTEQAGYPVIYVSHTTNCSLIVRQEKYLLRSNRSWAEGKWILPYNFATATLPTFENTTADRWLVGVDQVIDPTIECNWTCDEWIVFNKQQTGYYRVNYDEKLWNLIIRALWTNNTVIHRVNRAQLIDDAFNNARSGRLDYEIALSLLQYLSNEHDYAPWAAANRNLRILDVQLAESTSFNLWRQYCLTVIEPVYTRIGIVTHPQDTLMQRMTRELVAMWACKTGSLHCINETATIVKKIVLNPSMDADPDLRESIYCNGLRYIATLDVFDAIWNRMQKSQDQAYRSELIRSLGCVQDEILLSYYLNTTLADDAASYYGQERERVLEAVYSNGPVGLRVAINFFKSHMIQINELYNKGNFGGRAISTAIRRIAKLTTGEEIHIALRDLMEQLLEKGFLQNSDVLQALEQSSENILWINTKGKMIELWLQRQYATTTVRVSTTSARSTTASSADTSPASSSTVSLTMETTTISTIHPSSTESTSTFGSNFSASSLSTQDGSTLSMALTLSTEYEDLGTDSSALWFSHSKILTIALTLISVTFQI</sequence>
<evidence type="ECO:0000256" key="1">
    <source>
        <dbReference type="ARBA" id="ARBA00000098"/>
    </source>
</evidence>
<dbReference type="GO" id="GO:0005737">
    <property type="term" value="C:cytoplasm"/>
    <property type="evidence" value="ECO:0007669"/>
    <property type="project" value="TreeGrafter"/>
</dbReference>
<proteinExistence type="inferred from homology"/>
<evidence type="ECO:0000256" key="8">
    <source>
        <dbReference type="ARBA" id="ARBA00022622"/>
    </source>
</evidence>
<dbReference type="FunFam" id="1.10.390.10:FF:000013">
    <property type="entry name" value="Aminopeptidase N"/>
    <property type="match status" value="1"/>
</dbReference>
<dbReference type="GO" id="GO:0006508">
    <property type="term" value="P:proteolysis"/>
    <property type="evidence" value="ECO:0007669"/>
    <property type="project" value="UniProtKB-KW"/>
</dbReference>
<evidence type="ECO:0000256" key="17">
    <source>
        <dbReference type="ARBA" id="ARBA00023180"/>
    </source>
</evidence>
<keyword evidence="16" id="KW-1015">Disulfide bond</keyword>
<organism evidence="26 27">
    <name type="scientific">Anopheles atroparvus</name>
    <name type="common">European mosquito</name>
    <dbReference type="NCBI Taxonomy" id="41427"/>
    <lineage>
        <taxon>Eukaryota</taxon>
        <taxon>Metazoa</taxon>
        <taxon>Ecdysozoa</taxon>
        <taxon>Arthropoda</taxon>
        <taxon>Hexapoda</taxon>
        <taxon>Insecta</taxon>
        <taxon>Pterygota</taxon>
        <taxon>Neoptera</taxon>
        <taxon>Endopterygota</taxon>
        <taxon>Diptera</taxon>
        <taxon>Nematocera</taxon>
        <taxon>Culicoidea</taxon>
        <taxon>Culicidae</taxon>
        <taxon>Anophelinae</taxon>
        <taxon>Anopheles</taxon>
    </lineage>
</organism>
<dbReference type="EC" id="3.4.11.2" evidence="4"/>
<evidence type="ECO:0000313" key="27">
    <source>
        <dbReference type="Proteomes" id="UP000075880"/>
    </source>
</evidence>
<evidence type="ECO:0000256" key="10">
    <source>
        <dbReference type="ARBA" id="ARBA00022723"/>
    </source>
</evidence>
<feature type="active site" description="Proton acceptor" evidence="20">
    <location>
        <position position="352"/>
    </location>
</feature>
<evidence type="ECO:0000256" key="11">
    <source>
        <dbReference type="ARBA" id="ARBA00022729"/>
    </source>
</evidence>
<comment type="similarity">
    <text evidence="3">Belongs to the peptidase M1 family.</text>
</comment>
<dbReference type="CDD" id="cd09601">
    <property type="entry name" value="M1_APN-Q_like"/>
    <property type="match status" value="1"/>
</dbReference>
<reference evidence="26" key="1">
    <citation type="submission" date="2024-04" db="UniProtKB">
        <authorList>
            <consortium name="EnsemblMetazoa"/>
        </authorList>
    </citation>
    <scope>IDENTIFICATION</scope>
    <source>
        <strain evidence="26">EBRO</strain>
    </source>
</reference>
<evidence type="ECO:0000256" key="21">
    <source>
        <dbReference type="PIRSR" id="PIRSR634016-3"/>
    </source>
</evidence>
<comment type="catalytic activity">
    <reaction evidence="1">
        <text>Release of an N-terminal amino acid, Xaa-|-Yaa- from a peptide, amide or arylamide. Xaa is preferably Ala, but may be most amino acids including Pro (slow action). When a terminal hydrophobic residue is followed by a prolyl residue, the two may be released as an intact Xaa-Pro dipeptide.</text>
        <dbReference type="EC" id="3.4.11.2"/>
    </reaction>
</comment>
<dbReference type="Proteomes" id="UP000075880">
    <property type="component" value="Unassembled WGS sequence"/>
</dbReference>
<evidence type="ECO:0000256" key="3">
    <source>
        <dbReference type="ARBA" id="ARBA00010136"/>
    </source>
</evidence>
<dbReference type="InterPro" id="IPR024571">
    <property type="entry name" value="ERAP1-like_C_dom"/>
</dbReference>
<keyword evidence="17" id="KW-0325">Glycoprotein</keyword>
<dbReference type="InterPro" id="IPR034016">
    <property type="entry name" value="M1_APN-typ"/>
</dbReference>
<keyword evidence="14" id="KW-0482">Metalloprotease</keyword>
<comment type="cofactor">
    <cofactor evidence="21">
        <name>Zn(2+)</name>
        <dbReference type="ChEBI" id="CHEBI:29105"/>
    </cofactor>
    <text evidence="21">Binds 1 zinc ion per subunit.</text>
</comment>
<evidence type="ECO:0000256" key="7">
    <source>
        <dbReference type="ARBA" id="ARBA00022475"/>
    </source>
</evidence>
<evidence type="ECO:0000256" key="18">
    <source>
        <dbReference type="ARBA" id="ARBA00023288"/>
    </source>
</evidence>
<evidence type="ECO:0000256" key="13">
    <source>
        <dbReference type="ARBA" id="ARBA00022833"/>
    </source>
</evidence>
<dbReference type="SUPFAM" id="SSF55486">
    <property type="entry name" value="Metalloproteases ('zincins'), catalytic domain"/>
    <property type="match status" value="1"/>
</dbReference>
<evidence type="ECO:0000256" key="14">
    <source>
        <dbReference type="ARBA" id="ARBA00023049"/>
    </source>
</evidence>
<dbReference type="EnsemblMetazoa" id="ENSAATROPT000254">
    <property type="protein sequence ID" value="ENSAATROPP000241"/>
    <property type="gene ID" value="ENSAATROPG000205"/>
</dbReference>
<dbReference type="Pfam" id="PF01433">
    <property type="entry name" value="Peptidase_M1"/>
    <property type="match status" value="1"/>
</dbReference>
<feature type="binding site" evidence="21">
    <location>
        <position position="351"/>
    </location>
    <ligand>
        <name>Zn(2+)</name>
        <dbReference type="ChEBI" id="CHEBI:29105"/>
        <note>catalytic</note>
    </ligand>
</feature>
<dbReference type="GO" id="GO:0005615">
    <property type="term" value="C:extracellular space"/>
    <property type="evidence" value="ECO:0007669"/>
    <property type="project" value="TreeGrafter"/>
</dbReference>
<accession>A0AAG5CN92</accession>
<evidence type="ECO:0000259" key="25">
    <source>
        <dbReference type="Pfam" id="PF17900"/>
    </source>
</evidence>
<dbReference type="PANTHER" id="PTHR11533">
    <property type="entry name" value="PROTEASE M1 ZINC METALLOPROTEASE"/>
    <property type="match status" value="1"/>
</dbReference>
<dbReference type="PRINTS" id="PR00756">
    <property type="entry name" value="ALADIPTASE"/>
</dbReference>
<dbReference type="FunFam" id="2.60.40.1910:FF:000008">
    <property type="entry name" value="Aminopeptidase"/>
    <property type="match status" value="1"/>
</dbReference>
<evidence type="ECO:0000256" key="12">
    <source>
        <dbReference type="ARBA" id="ARBA00022801"/>
    </source>
</evidence>
<dbReference type="Pfam" id="PF17900">
    <property type="entry name" value="Peptidase_M1_N"/>
    <property type="match status" value="1"/>
</dbReference>
<evidence type="ECO:0000256" key="9">
    <source>
        <dbReference type="ARBA" id="ARBA00022670"/>
    </source>
</evidence>
<dbReference type="Gene3D" id="1.10.390.10">
    <property type="entry name" value="Neutral Protease Domain 2"/>
    <property type="match status" value="1"/>
</dbReference>
<dbReference type="SUPFAM" id="SSF63737">
    <property type="entry name" value="Leukotriene A4 hydrolase N-terminal domain"/>
    <property type="match status" value="1"/>
</dbReference>
<evidence type="ECO:0000256" key="20">
    <source>
        <dbReference type="PIRSR" id="PIRSR634016-1"/>
    </source>
</evidence>
<keyword evidence="10 21" id="KW-0479">Metal-binding</keyword>
<evidence type="ECO:0000256" key="19">
    <source>
        <dbReference type="ARBA" id="ARBA00042613"/>
    </source>
</evidence>
<dbReference type="Gene3D" id="1.25.50.20">
    <property type="match status" value="1"/>
</dbReference>
<evidence type="ECO:0000256" key="4">
    <source>
        <dbReference type="ARBA" id="ARBA00012564"/>
    </source>
</evidence>
<evidence type="ECO:0000259" key="24">
    <source>
        <dbReference type="Pfam" id="PF11838"/>
    </source>
</evidence>
<dbReference type="Gene3D" id="2.60.40.1730">
    <property type="entry name" value="tricorn interacting facor f3 domain"/>
    <property type="match status" value="1"/>
</dbReference>
<dbReference type="InterPro" id="IPR045357">
    <property type="entry name" value="Aminopeptidase_N-like_N"/>
</dbReference>
<evidence type="ECO:0000256" key="6">
    <source>
        <dbReference type="ARBA" id="ARBA00022438"/>
    </source>
</evidence>
<feature type="binding site" evidence="21">
    <location>
        <position position="355"/>
    </location>
    <ligand>
        <name>Zn(2+)</name>
        <dbReference type="ChEBI" id="CHEBI:29105"/>
        <note>catalytic</note>
    </ligand>
</feature>
<evidence type="ECO:0000256" key="22">
    <source>
        <dbReference type="PIRSR" id="PIRSR634016-4"/>
    </source>
</evidence>
<dbReference type="AlphaFoldDB" id="A0AAG5CN92"/>
<feature type="domain" description="Peptidase M1 membrane alanine aminopeptidase" evidence="23">
    <location>
        <begin position="290"/>
        <end position="488"/>
    </location>
</feature>
<keyword evidence="12" id="KW-0378">Hydrolase</keyword>
<comment type="subcellular location">
    <subcellularLocation>
        <location evidence="2">Cell membrane</location>
        <topology evidence="2">Lipid-anchor</topology>
        <topology evidence="2">GPI-anchor</topology>
    </subcellularLocation>
</comment>
<dbReference type="InterPro" id="IPR027268">
    <property type="entry name" value="Peptidase_M4/M1_CTD_sf"/>
</dbReference>
<dbReference type="GO" id="GO:0008270">
    <property type="term" value="F:zinc ion binding"/>
    <property type="evidence" value="ECO:0007669"/>
    <property type="project" value="InterPro"/>
</dbReference>